<dbReference type="GO" id="GO:0006606">
    <property type="term" value="P:protein import into nucleus"/>
    <property type="evidence" value="ECO:0007669"/>
    <property type="project" value="TreeGrafter"/>
</dbReference>
<dbReference type="InterPro" id="IPR011989">
    <property type="entry name" value="ARM-like"/>
</dbReference>
<dbReference type="InterPro" id="IPR016024">
    <property type="entry name" value="ARM-type_fold"/>
</dbReference>
<dbReference type="OrthoDB" id="6494899at2759"/>
<protein>
    <recommendedName>
        <fullName evidence="7">Importin N-terminal domain-containing protein</fullName>
    </recommendedName>
</protein>
<name>A0A1Y3BFK0_EURMA</name>
<evidence type="ECO:0000256" key="4">
    <source>
        <dbReference type="ARBA" id="ARBA00023242"/>
    </source>
</evidence>
<comment type="caution">
    <text evidence="5">The sequence shown here is derived from an EMBL/GenBank/DDBJ whole genome shotgun (WGS) entry which is preliminary data.</text>
</comment>
<sequence>MDPALITNIESLLNELYDNGTKFDEINKQLINLQKSKEAWMFVWSLMQKDKPLNVQFFGASSLYVKLIKYRHELDQNSRRQIWMKIIENLIGYMESDEFEMVTTKLVSCLAVCVVQNIDTEWNNALQDLWNLFQPEKLPNIPSTRVIH</sequence>
<dbReference type="SUPFAM" id="SSF48371">
    <property type="entry name" value="ARM repeat"/>
    <property type="match status" value="1"/>
</dbReference>
<organism evidence="5 6">
    <name type="scientific">Euroglyphus maynei</name>
    <name type="common">Mayne's house dust mite</name>
    <dbReference type="NCBI Taxonomy" id="6958"/>
    <lineage>
        <taxon>Eukaryota</taxon>
        <taxon>Metazoa</taxon>
        <taxon>Ecdysozoa</taxon>
        <taxon>Arthropoda</taxon>
        <taxon>Chelicerata</taxon>
        <taxon>Arachnida</taxon>
        <taxon>Acari</taxon>
        <taxon>Acariformes</taxon>
        <taxon>Sarcoptiformes</taxon>
        <taxon>Astigmata</taxon>
        <taxon>Psoroptidia</taxon>
        <taxon>Analgoidea</taxon>
        <taxon>Pyroglyphidae</taxon>
        <taxon>Pyroglyphinae</taxon>
        <taxon>Euroglyphus</taxon>
    </lineage>
</organism>
<evidence type="ECO:0000256" key="1">
    <source>
        <dbReference type="ARBA" id="ARBA00004123"/>
    </source>
</evidence>
<evidence type="ECO:0000256" key="2">
    <source>
        <dbReference type="ARBA" id="ARBA00007991"/>
    </source>
</evidence>
<dbReference type="PANTHER" id="PTHR12363">
    <property type="entry name" value="TRANSPORTIN 3 AND IMPORTIN 13"/>
    <property type="match status" value="1"/>
</dbReference>
<dbReference type="GO" id="GO:0005634">
    <property type="term" value="C:nucleus"/>
    <property type="evidence" value="ECO:0007669"/>
    <property type="project" value="UniProtKB-SubCell"/>
</dbReference>
<dbReference type="Proteomes" id="UP000194236">
    <property type="component" value="Unassembled WGS sequence"/>
</dbReference>
<dbReference type="GO" id="GO:0005737">
    <property type="term" value="C:cytoplasm"/>
    <property type="evidence" value="ECO:0007669"/>
    <property type="project" value="TreeGrafter"/>
</dbReference>
<evidence type="ECO:0000313" key="6">
    <source>
        <dbReference type="Proteomes" id="UP000194236"/>
    </source>
</evidence>
<evidence type="ECO:0000313" key="5">
    <source>
        <dbReference type="EMBL" id="OTF78593.1"/>
    </source>
</evidence>
<feature type="non-terminal residue" evidence="5">
    <location>
        <position position="148"/>
    </location>
</feature>
<evidence type="ECO:0000256" key="3">
    <source>
        <dbReference type="ARBA" id="ARBA00022448"/>
    </source>
</evidence>
<evidence type="ECO:0008006" key="7">
    <source>
        <dbReference type="Google" id="ProtNLM"/>
    </source>
</evidence>
<dbReference type="Gene3D" id="1.25.10.10">
    <property type="entry name" value="Leucine-rich Repeat Variant"/>
    <property type="match status" value="1"/>
</dbReference>
<accession>A0A1Y3BFK0</accession>
<keyword evidence="4" id="KW-0539">Nucleus</keyword>
<comment type="subcellular location">
    <subcellularLocation>
        <location evidence="1">Nucleus</location>
    </subcellularLocation>
</comment>
<gene>
    <name evidence="5" type="ORF">BLA29_011794</name>
</gene>
<keyword evidence="3" id="KW-0813">Transport</keyword>
<keyword evidence="6" id="KW-1185">Reference proteome</keyword>
<reference evidence="5 6" key="1">
    <citation type="submission" date="2017-03" db="EMBL/GenBank/DDBJ databases">
        <title>Genome Survey of Euroglyphus maynei.</title>
        <authorList>
            <person name="Arlian L.G."/>
            <person name="Morgan M.S."/>
            <person name="Rider S.D."/>
        </authorList>
    </citation>
    <scope>NUCLEOTIDE SEQUENCE [LARGE SCALE GENOMIC DNA]</scope>
    <source>
        <strain evidence="5">Arlian Lab</strain>
        <tissue evidence="5">Whole body</tissue>
    </source>
</reference>
<dbReference type="EMBL" id="MUJZ01027249">
    <property type="protein sequence ID" value="OTF78593.1"/>
    <property type="molecule type" value="Genomic_DNA"/>
</dbReference>
<dbReference type="AlphaFoldDB" id="A0A1Y3BFK0"/>
<dbReference type="InterPro" id="IPR051345">
    <property type="entry name" value="Importin_beta-like_NTR"/>
</dbReference>
<dbReference type="PANTHER" id="PTHR12363:SF33">
    <property type="entry name" value="IMPORTIN-13"/>
    <property type="match status" value="1"/>
</dbReference>
<comment type="similarity">
    <text evidence="2">Belongs to the importin beta family.</text>
</comment>
<proteinExistence type="inferred from homology"/>